<name>A0ABW0J4Q8_9BURK</name>
<keyword evidence="2" id="KW-1185">Reference proteome</keyword>
<sequence length="64" mass="7220">MTTETTNDAAIVEAEILRVWSVSIDCPHCRASQDGWLADPRGKDHECDDCGKRYRVPADIRVVF</sequence>
<dbReference type="Proteomes" id="UP001596103">
    <property type="component" value="Unassembled WGS sequence"/>
</dbReference>
<reference evidence="2" key="1">
    <citation type="journal article" date="2019" name="Int. J. Syst. Evol. Microbiol.">
        <title>The Global Catalogue of Microorganisms (GCM) 10K type strain sequencing project: providing services to taxonomists for standard genome sequencing and annotation.</title>
        <authorList>
            <consortium name="The Broad Institute Genomics Platform"/>
            <consortium name="The Broad Institute Genome Sequencing Center for Infectious Disease"/>
            <person name="Wu L."/>
            <person name="Ma J."/>
        </authorList>
    </citation>
    <scope>NUCLEOTIDE SEQUENCE [LARGE SCALE GENOMIC DNA]</scope>
    <source>
        <strain evidence="2">CCUG 56042</strain>
    </source>
</reference>
<organism evidence="1 2">
    <name type="scientific">Paraburkholderia denitrificans</name>
    <dbReference type="NCBI Taxonomy" id="694025"/>
    <lineage>
        <taxon>Bacteria</taxon>
        <taxon>Pseudomonadati</taxon>
        <taxon>Pseudomonadota</taxon>
        <taxon>Betaproteobacteria</taxon>
        <taxon>Burkholderiales</taxon>
        <taxon>Burkholderiaceae</taxon>
        <taxon>Paraburkholderia</taxon>
    </lineage>
</organism>
<proteinExistence type="predicted"/>
<accession>A0ABW0J4Q8</accession>
<protein>
    <submittedName>
        <fullName evidence="1">Uncharacterized protein</fullName>
    </submittedName>
</protein>
<dbReference type="EMBL" id="JBHSMP010000007">
    <property type="protein sequence ID" value="MFC5427960.1"/>
    <property type="molecule type" value="Genomic_DNA"/>
</dbReference>
<evidence type="ECO:0000313" key="1">
    <source>
        <dbReference type="EMBL" id="MFC5427960.1"/>
    </source>
</evidence>
<comment type="caution">
    <text evidence="1">The sequence shown here is derived from an EMBL/GenBank/DDBJ whole genome shotgun (WGS) entry which is preliminary data.</text>
</comment>
<dbReference type="RefSeq" id="WP_377709610.1">
    <property type="nucleotide sequence ID" value="NZ_JBHSMP010000007.1"/>
</dbReference>
<evidence type="ECO:0000313" key="2">
    <source>
        <dbReference type="Proteomes" id="UP001596103"/>
    </source>
</evidence>
<gene>
    <name evidence="1" type="ORF">ACFPTO_03920</name>
</gene>